<dbReference type="STRING" id="767452.AVL62_02415"/>
<evidence type="ECO:0000256" key="7">
    <source>
        <dbReference type="ARBA" id="ARBA00023065"/>
    </source>
</evidence>
<proteinExistence type="inferred from homology"/>
<comment type="similarity">
    <text evidence="2">Belongs to the monovalent cation:proton antiporter 2 (CPA2) transporter (TC 2.A.37) family.</text>
</comment>
<keyword evidence="7" id="KW-0406">Ion transport</keyword>
<evidence type="ECO:0000256" key="6">
    <source>
        <dbReference type="ARBA" id="ARBA00022989"/>
    </source>
</evidence>
<feature type="transmembrane region" description="Helical" evidence="9">
    <location>
        <begin position="378"/>
        <end position="396"/>
    </location>
</feature>
<evidence type="ECO:0000259" key="10">
    <source>
        <dbReference type="Pfam" id="PF00999"/>
    </source>
</evidence>
<evidence type="ECO:0000256" key="2">
    <source>
        <dbReference type="ARBA" id="ARBA00005551"/>
    </source>
</evidence>
<dbReference type="Proteomes" id="UP000054837">
    <property type="component" value="Unassembled WGS sequence"/>
</dbReference>
<accession>A0A0W8I5W6</accession>
<evidence type="ECO:0000256" key="8">
    <source>
        <dbReference type="ARBA" id="ARBA00023136"/>
    </source>
</evidence>
<evidence type="ECO:0000256" key="5">
    <source>
        <dbReference type="ARBA" id="ARBA00022692"/>
    </source>
</evidence>
<keyword evidence="8 9" id="KW-0472">Membrane</keyword>
<feature type="transmembrane region" description="Helical" evidence="9">
    <location>
        <begin position="43"/>
        <end position="64"/>
    </location>
</feature>
<comment type="caution">
    <text evidence="11">The sequence shown here is derived from an EMBL/GenBank/DDBJ whole genome shotgun (WGS) entry which is preliminary data.</text>
</comment>
<feature type="transmembrane region" description="Helical" evidence="9">
    <location>
        <begin position="349"/>
        <end position="366"/>
    </location>
</feature>
<reference evidence="11 12" key="1">
    <citation type="submission" date="2015-12" db="EMBL/GenBank/DDBJ databases">
        <title>Serinicoccus chungangenesis strain CD08_5 genome sequencing and assembly.</title>
        <authorList>
            <person name="Chander A.M."/>
            <person name="Kaur G."/>
            <person name="Nair G.R."/>
            <person name="Dhawan D.K."/>
            <person name="Kochhar R.K."/>
            <person name="Mayilraj S."/>
            <person name="Bhadada S.K."/>
        </authorList>
    </citation>
    <scope>NUCLEOTIDE SEQUENCE [LARGE SCALE GENOMIC DNA]</scope>
    <source>
        <strain evidence="11 12">CD08_5</strain>
    </source>
</reference>
<protein>
    <recommendedName>
        <fullName evidence="10">Cation/H+ exchanger transmembrane domain-containing protein</fullName>
    </recommendedName>
</protein>
<gene>
    <name evidence="11" type="ORF">AVL62_02415</name>
</gene>
<dbReference type="Gene3D" id="1.20.1530.20">
    <property type="match status" value="1"/>
</dbReference>
<organism evidence="11 12">
    <name type="scientific">Serinicoccus chungangensis</name>
    <dbReference type="NCBI Taxonomy" id="767452"/>
    <lineage>
        <taxon>Bacteria</taxon>
        <taxon>Bacillati</taxon>
        <taxon>Actinomycetota</taxon>
        <taxon>Actinomycetes</taxon>
        <taxon>Micrococcales</taxon>
        <taxon>Ornithinimicrobiaceae</taxon>
        <taxon>Serinicoccus</taxon>
    </lineage>
</organism>
<feature type="transmembrane region" description="Helical" evidence="9">
    <location>
        <begin position="160"/>
        <end position="181"/>
    </location>
</feature>
<evidence type="ECO:0000256" key="3">
    <source>
        <dbReference type="ARBA" id="ARBA00022448"/>
    </source>
</evidence>
<feature type="transmembrane region" description="Helical" evidence="9">
    <location>
        <begin position="103"/>
        <end position="121"/>
    </location>
</feature>
<dbReference type="PANTHER" id="PTHR43562">
    <property type="entry name" value="NAPA-TYPE SODIUM/HYDROGEN ANTIPORTER"/>
    <property type="match status" value="1"/>
</dbReference>
<feature type="transmembrane region" description="Helical" evidence="9">
    <location>
        <begin position="247"/>
        <end position="268"/>
    </location>
</feature>
<dbReference type="GO" id="GO:0016020">
    <property type="term" value="C:membrane"/>
    <property type="evidence" value="ECO:0007669"/>
    <property type="project" value="UniProtKB-SubCell"/>
</dbReference>
<feature type="domain" description="Cation/H+ exchanger transmembrane" evidence="10">
    <location>
        <begin position="29"/>
        <end position="395"/>
    </location>
</feature>
<feature type="transmembrane region" description="Helical" evidence="9">
    <location>
        <begin position="280"/>
        <end position="298"/>
    </location>
</feature>
<keyword evidence="4" id="KW-0050">Antiport</keyword>
<evidence type="ECO:0000313" key="12">
    <source>
        <dbReference type="Proteomes" id="UP000054837"/>
    </source>
</evidence>
<dbReference type="OrthoDB" id="9793589at2"/>
<evidence type="ECO:0000313" key="11">
    <source>
        <dbReference type="EMBL" id="KUG53650.1"/>
    </source>
</evidence>
<feature type="transmembrane region" description="Helical" evidence="9">
    <location>
        <begin position="187"/>
        <end position="207"/>
    </location>
</feature>
<dbReference type="Pfam" id="PF00999">
    <property type="entry name" value="Na_H_Exchanger"/>
    <property type="match status" value="1"/>
</dbReference>
<dbReference type="GO" id="GO:1902600">
    <property type="term" value="P:proton transmembrane transport"/>
    <property type="evidence" value="ECO:0007669"/>
    <property type="project" value="InterPro"/>
</dbReference>
<dbReference type="PANTHER" id="PTHR43562:SF1">
    <property type="entry name" value="NA(+)_H(+) ANTIPORTER YJBQ-RELATED"/>
    <property type="match status" value="1"/>
</dbReference>
<keyword evidence="6 9" id="KW-1133">Transmembrane helix</keyword>
<feature type="transmembrane region" description="Helical" evidence="9">
    <location>
        <begin position="127"/>
        <end position="148"/>
    </location>
</feature>
<feature type="transmembrane region" description="Helical" evidence="9">
    <location>
        <begin position="310"/>
        <end position="329"/>
    </location>
</feature>
<dbReference type="AlphaFoldDB" id="A0A0W8I5W6"/>
<keyword evidence="5 9" id="KW-0812">Transmembrane</keyword>
<dbReference type="InterPro" id="IPR006153">
    <property type="entry name" value="Cation/H_exchanger_TM"/>
</dbReference>
<sequence length="409" mass="42705">MELVPLAAPSASPTSDEALLSMFWIGCVLVVSPLVVRASRGLLPDVVVLLALGCLIGPGVLALAEVGSGVGLVRELGLGLLFLLAGTEIDPATLRARQGRQAALTWVLCLVLALGLAWALIPDESLAAATVLAIAVTSTALGTLLPILKDRGQLDSPLGTAVLTHGAVGELMPVMAMALLLSTRSTWVSAGVLLAFFALAALVAVLPHRLVMRVPGIRAALVEGADTTAQTAIRVTFWLLLTLMAAASVFELDVVLGAFAAGFIVRAVRPRGFEAYEERLEGAAYGFFVPVFFVTSGMNVDVAAVVEQPFLLLGLVVMILALRGGPVWLRERFTRTGSGLTDPADRRRLALYAATGLPIIVAVTELGVSRDLIPGEVAAVLVAAGAFTVLIFPFLARPAERRRSAPADA</sequence>
<evidence type="ECO:0000256" key="9">
    <source>
        <dbReference type="SAM" id="Phobius"/>
    </source>
</evidence>
<keyword evidence="12" id="KW-1185">Reference proteome</keyword>
<dbReference type="GO" id="GO:0015297">
    <property type="term" value="F:antiporter activity"/>
    <property type="evidence" value="ECO:0007669"/>
    <property type="project" value="UniProtKB-KW"/>
</dbReference>
<feature type="transmembrane region" description="Helical" evidence="9">
    <location>
        <begin position="18"/>
        <end position="36"/>
    </location>
</feature>
<name>A0A0W8I5W6_9MICO</name>
<keyword evidence="3" id="KW-0813">Transport</keyword>
<comment type="subcellular location">
    <subcellularLocation>
        <location evidence="1">Membrane</location>
        <topology evidence="1">Multi-pass membrane protein</topology>
    </subcellularLocation>
</comment>
<dbReference type="RefSeq" id="WP_058891659.1">
    <property type="nucleotide sequence ID" value="NZ_LQBL01000028.1"/>
</dbReference>
<evidence type="ECO:0000256" key="4">
    <source>
        <dbReference type="ARBA" id="ARBA00022449"/>
    </source>
</evidence>
<evidence type="ECO:0000256" key="1">
    <source>
        <dbReference type="ARBA" id="ARBA00004141"/>
    </source>
</evidence>
<dbReference type="InterPro" id="IPR038770">
    <property type="entry name" value="Na+/solute_symporter_sf"/>
</dbReference>
<dbReference type="EMBL" id="LQBL01000028">
    <property type="protein sequence ID" value="KUG53650.1"/>
    <property type="molecule type" value="Genomic_DNA"/>
</dbReference>